<dbReference type="Pfam" id="PF21184">
    <property type="entry name" value="HAT1_C_fung"/>
    <property type="match status" value="1"/>
</dbReference>
<evidence type="ECO:0000256" key="12">
    <source>
        <dbReference type="PIRSR" id="PIRSR038084-1"/>
    </source>
</evidence>
<feature type="binding site" evidence="13">
    <location>
        <position position="285"/>
    </location>
    <ligand>
        <name>acetyl-CoA</name>
        <dbReference type="ChEBI" id="CHEBI:57288"/>
    </ligand>
</feature>
<comment type="caution">
    <text evidence="17">The sequence shown here is derived from an EMBL/GenBank/DDBJ whole genome shotgun (WGS) entry which is preliminary data.</text>
</comment>
<dbReference type="EC" id="2.3.1.48" evidence="3 11"/>
<dbReference type="EMBL" id="AMYB01000001">
    <property type="protein sequence ID" value="OAD08900.1"/>
    <property type="molecule type" value="Genomic_DNA"/>
</dbReference>
<dbReference type="InterPro" id="IPR037113">
    <property type="entry name" value="Hat1_N_sf"/>
</dbReference>
<keyword evidence="18" id="KW-1185">Reference proteome</keyword>
<feature type="domain" description="N-acetyltransferase" evidence="15">
    <location>
        <begin position="218"/>
        <end position="286"/>
    </location>
</feature>
<evidence type="ECO:0000313" key="17">
    <source>
        <dbReference type="EMBL" id="OAD08900.1"/>
    </source>
</evidence>
<dbReference type="GO" id="GO:0042393">
    <property type="term" value="F:histone binding"/>
    <property type="evidence" value="ECO:0007669"/>
    <property type="project" value="InterPro"/>
</dbReference>
<feature type="region of interest" description="Interaction with histone H4 N-terminus" evidence="13">
    <location>
        <begin position="231"/>
        <end position="233"/>
    </location>
</feature>
<dbReference type="Pfam" id="PF10394">
    <property type="entry name" value="Hat1_N"/>
    <property type="match status" value="1"/>
</dbReference>
<dbReference type="GO" id="GO:0031509">
    <property type="term" value="P:subtelomeric heterochromatin formation"/>
    <property type="evidence" value="ECO:0007669"/>
    <property type="project" value="InterPro"/>
</dbReference>
<keyword evidence="6" id="KW-0227">DNA damage</keyword>
<dbReference type="SUPFAM" id="SSF55729">
    <property type="entry name" value="Acyl-CoA N-acyltransferases (Nat)"/>
    <property type="match status" value="1"/>
</dbReference>
<feature type="site" description="Interaction with histone H4 N-terminus" evidence="14">
    <location>
        <position position="204"/>
    </location>
</feature>
<feature type="active site" description="Proton donor/acceptor" evidence="12">
    <location>
        <position position="282"/>
    </location>
</feature>
<evidence type="ECO:0000256" key="1">
    <source>
        <dbReference type="ARBA" id="ARBA00004123"/>
    </source>
</evidence>
<evidence type="ECO:0000256" key="11">
    <source>
        <dbReference type="PIRNR" id="PIRNR038084"/>
    </source>
</evidence>
<dbReference type="InterPro" id="IPR000182">
    <property type="entry name" value="GNAT_dom"/>
</dbReference>
<dbReference type="GO" id="GO:0005737">
    <property type="term" value="C:cytoplasm"/>
    <property type="evidence" value="ECO:0007669"/>
    <property type="project" value="UniProtKB-SubCell"/>
</dbReference>
<dbReference type="InterPro" id="IPR016181">
    <property type="entry name" value="Acyl_CoA_acyltransferase"/>
</dbReference>
<dbReference type="Gene3D" id="1.10.10.390">
    <property type="match status" value="1"/>
</dbReference>
<gene>
    <name evidence="17" type="ORF">MUCCIDRAFT_159070</name>
</gene>
<comment type="catalytic activity">
    <reaction evidence="10 11">
        <text>L-lysyl-[protein] + acetyl-CoA = N(6)-acetyl-L-lysyl-[protein] + CoA + H(+)</text>
        <dbReference type="Rhea" id="RHEA:45948"/>
        <dbReference type="Rhea" id="RHEA-COMP:9752"/>
        <dbReference type="Rhea" id="RHEA-COMP:10731"/>
        <dbReference type="ChEBI" id="CHEBI:15378"/>
        <dbReference type="ChEBI" id="CHEBI:29969"/>
        <dbReference type="ChEBI" id="CHEBI:57287"/>
        <dbReference type="ChEBI" id="CHEBI:57288"/>
        <dbReference type="ChEBI" id="CHEBI:61930"/>
        <dbReference type="EC" id="2.3.1.48"/>
    </reaction>
</comment>
<name>A0A162R6Y0_MUCCL</name>
<keyword evidence="9 11" id="KW-0012">Acyltransferase</keyword>
<dbReference type="OrthoDB" id="10253098at2759"/>
<sequence>MEPQLQPHPAATKVIDFLDWSCSTTENLEISLVRPQHGDSNSNEPTASTTFHPEFTYPIFGDHETAFGYKDLSLQLKYASGSLRPFISMEYSAKYQPASASSSVEQVQADDVLKTLEEYLPQDYLANHNEFIDVVRNDYTAFKPLGEKILEYTREKDDGSVETFEIFKNSFSNAKFREYHSRMQLFVLLFIEGSSYIEDDDEKWEIYTSFKREKINETEDAYHFVGYSTTYPFYCWPENTRMRISQFLVLPPYKKQGHGSKLYQTIYELFKSRDDICEMTVEDPNEEFSDMRDKNDIRYLLEHGAFKGLKAPVSQDKIQELCDTYKLTNRQTQRCIEMYLLSNVNKLNAEEYKAYRLQVKQRLYAFNFDVLREMEESERKEKLQQTYLGVEEDYYRLLEII</sequence>
<feature type="domain" description="Histone acetyl transferase HAT1 N-terminal" evidence="16">
    <location>
        <begin position="20"/>
        <end position="192"/>
    </location>
</feature>
<evidence type="ECO:0000256" key="4">
    <source>
        <dbReference type="ARBA" id="ARBA00021268"/>
    </source>
</evidence>
<dbReference type="Proteomes" id="UP000077051">
    <property type="component" value="Unassembled WGS sequence"/>
</dbReference>
<reference evidence="17 18" key="1">
    <citation type="submission" date="2015-06" db="EMBL/GenBank/DDBJ databases">
        <title>Expansion of signal transduction pathways in fungi by whole-genome duplication.</title>
        <authorList>
            <consortium name="DOE Joint Genome Institute"/>
            <person name="Corrochano L.M."/>
            <person name="Kuo A."/>
            <person name="Marcet-Houben M."/>
            <person name="Polaino S."/>
            <person name="Salamov A."/>
            <person name="Villalobos J.M."/>
            <person name="Alvarez M.I."/>
            <person name="Avalos J."/>
            <person name="Benito E.P."/>
            <person name="Benoit I."/>
            <person name="Burger G."/>
            <person name="Camino L.P."/>
            <person name="Canovas D."/>
            <person name="Cerda-Olmedo E."/>
            <person name="Cheng J.-F."/>
            <person name="Dominguez A."/>
            <person name="Elias M."/>
            <person name="Eslava A.P."/>
            <person name="Glaser F."/>
            <person name="Grimwood J."/>
            <person name="Gutierrez G."/>
            <person name="Heitman J."/>
            <person name="Henrissat B."/>
            <person name="Iturriaga E.A."/>
            <person name="Lang B.F."/>
            <person name="Lavin J.L."/>
            <person name="Lee S."/>
            <person name="Li W."/>
            <person name="Lindquist E."/>
            <person name="Lopez-Garcia S."/>
            <person name="Luque E.M."/>
            <person name="Marcos A.T."/>
            <person name="Martin J."/>
            <person name="Mccluskey K."/>
            <person name="Medina H.R."/>
            <person name="Miralles-Duran A."/>
            <person name="Miyazaki A."/>
            <person name="Munoz-Torres E."/>
            <person name="Oguiza J.A."/>
            <person name="Ohm R."/>
            <person name="Olmedo M."/>
            <person name="Orejas M."/>
            <person name="Ortiz-Castellanos L."/>
            <person name="Pisabarro A.G."/>
            <person name="Rodriguez-Romero J."/>
            <person name="Ruiz-Herrera J."/>
            <person name="Ruiz-Vazquez R."/>
            <person name="Sanz C."/>
            <person name="Schackwitz W."/>
            <person name="Schmutz J."/>
            <person name="Shahriari M."/>
            <person name="Shelest E."/>
            <person name="Silva-Franco F."/>
            <person name="Soanes D."/>
            <person name="Syed K."/>
            <person name="Tagua V.G."/>
            <person name="Talbot N.J."/>
            <person name="Thon M."/>
            <person name="De Vries R.P."/>
            <person name="Wiebenga A."/>
            <person name="Yadav J.S."/>
            <person name="Braun E.L."/>
            <person name="Baker S."/>
            <person name="Garre V."/>
            <person name="Horwitz B."/>
            <person name="Torres-Martinez S."/>
            <person name="Idnurm A."/>
            <person name="Herrera-Estrella A."/>
            <person name="Gabaldon T."/>
            <person name="Grigoriev I.V."/>
        </authorList>
    </citation>
    <scope>NUCLEOTIDE SEQUENCE [LARGE SCALE GENOMIC DNA]</scope>
    <source>
        <strain evidence="17 18">CBS 277.49</strain>
    </source>
</reference>
<comment type="subcellular location">
    <subcellularLocation>
        <location evidence="11">Cytoplasm</location>
    </subcellularLocation>
    <subcellularLocation>
        <location evidence="1 11">Nucleus</location>
    </subcellularLocation>
</comment>
<keyword evidence="7" id="KW-0234">DNA repair</keyword>
<dbReference type="Gene3D" id="3.40.630.30">
    <property type="match status" value="1"/>
</dbReference>
<protein>
    <recommendedName>
        <fullName evidence="4 11">Histone acetyltransferase type B catalytic subunit</fullName>
        <ecNumber evidence="3 11">2.3.1.48</ecNumber>
    </recommendedName>
</protein>
<keyword evidence="5 11" id="KW-0808">Transferase</keyword>
<proteinExistence type="inferred from homology"/>
<dbReference type="GO" id="GO:0005634">
    <property type="term" value="C:nucleus"/>
    <property type="evidence" value="ECO:0007669"/>
    <property type="project" value="UniProtKB-SubCell"/>
</dbReference>
<dbReference type="InterPro" id="IPR019467">
    <property type="entry name" value="Hat1_N"/>
</dbReference>
<dbReference type="GO" id="GO:0004402">
    <property type="term" value="F:histone acetyltransferase activity"/>
    <property type="evidence" value="ECO:0007669"/>
    <property type="project" value="UniProtKB-UniRule"/>
</dbReference>
<dbReference type="PANTHER" id="PTHR12046">
    <property type="entry name" value="HISTONE ACETYLTRANSFERASE TYPE B CATALYTIC SUBUNIT"/>
    <property type="match status" value="1"/>
</dbReference>
<dbReference type="STRING" id="747725.A0A162R6Y0"/>
<comment type="similarity">
    <text evidence="2 11">Belongs to the HAT1 family.</text>
</comment>
<organism evidence="17 18">
    <name type="scientific">Mucor lusitanicus CBS 277.49</name>
    <dbReference type="NCBI Taxonomy" id="747725"/>
    <lineage>
        <taxon>Eukaryota</taxon>
        <taxon>Fungi</taxon>
        <taxon>Fungi incertae sedis</taxon>
        <taxon>Mucoromycota</taxon>
        <taxon>Mucoromycotina</taxon>
        <taxon>Mucoromycetes</taxon>
        <taxon>Mucorales</taxon>
        <taxon>Mucorineae</taxon>
        <taxon>Mucoraceae</taxon>
        <taxon>Mucor</taxon>
    </lineage>
</organism>
<evidence type="ECO:0000256" key="2">
    <source>
        <dbReference type="ARBA" id="ARBA00010543"/>
    </source>
</evidence>
<keyword evidence="8 11" id="KW-0539">Nucleus</keyword>
<evidence type="ECO:0000259" key="16">
    <source>
        <dbReference type="Pfam" id="PF10394"/>
    </source>
</evidence>
<dbReference type="InterPro" id="IPR017380">
    <property type="entry name" value="Hist_AcTrfase_B-typ_cat-su"/>
</dbReference>
<dbReference type="PIRSF" id="PIRSF038084">
    <property type="entry name" value="HAT-B_cat"/>
    <property type="match status" value="1"/>
</dbReference>
<dbReference type="InterPro" id="IPR013523">
    <property type="entry name" value="Hist_AcTrfase_HAT1_C"/>
</dbReference>
<comment type="function">
    <text evidence="11">Catalytic component of the histone acetylase B (HAT-B) complex. Has intrinsic substrate specificity that modifies lysine in recognition sequence GXGKXG. Involved in DNA double-strand break repair.</text>
</comment>
<dbReference type="Pfam" id="PF00583">
    <property type="entry name" value="Acetyltransf_1"/>
    <property type="match status" value="1"/>
</dbReference>
<dbReference type="VEuPathDB" id="FungiDB:MUCCIDRAFT_159070"/>
<evidence type="ECO:0000256" key="14">
    <source>
        <dbReference type="PIRSR" id="PIRSR038084-3"/>
    </source>
</evidence>
<evidence type="ECO:0000256" key="7">
    <source>
        <dbReference type="ARBA" id="ARBA00023204"/>
    </source>
</evidence>
<feature type="region of interest" description="Interaction with histone H4 N-terminus" evidence="13">
    <location>
        <begin position="62"/>
        <end position="64"/>
    </location>
</feature>
<dbReference type="GO" id="GO:0006281">
    <property type="term" value="P:DNA repair"/>
    <property type="evidence" value="ECO:0007669"/>
    <property type="project" value="UniProtKB-KW"/>
</dbReference>
<dbReference type="Gene3D" id="3.90.360.10">
    <property type="entry name" value="Histone acetyl transferase 1 (HAT1), N-terminal domain"/>
    <property type="match status" value="1"/>
</dbReference>
<evidence type="ECO:0000256" key="13">
    <source>
        <dbReference type="PIRSR" id="PIRSR038084-2"/>
    </source>
</evidence>
<evidence type="ECO:0000256" key="6">
    <source>
        <dbReference type="ARBA" id="ARBA00022763"/>
    </source>
</evidence>
<dbReference type="GO" id="GO:0000781">
    <property type="term" value="C:chromosome, telomeric region"/>
    <property type="evidence" value="ECO:0007669"/>
    <property type="project" value="GOC"/>
</dbReference>
<evidence type="ECO:0000259" key="15">
    <source>
        <dbReference type="Pfam" id="PF00583"/>
    </source>
</evidence>
<dbReference type="CDD" id="cd04301">
    <property type="entry name" value="NAT_SF"/>
    <property type="match status" value="1"/>
</dbReference>
<dbReference type="AlphaFoldDB" id="A0A162R6Y0"/>
<evidence type="ECO:0000313" key="18">
    <source>
        <dbReference type="Proteomes" id="UP000077051"/>
    </source>
</evidence>
<evidence type="ECO:0000256" key="8">
    <source>
        <dbReference type="ARBA" id="ARBA00023242"/>
    </source>
</evidence>
<evidence type="ECO:0000256" key="10">
    <source>
        <dbReference type="ARBA" id="ARBA00048017"/>
    </source>
</evidence>
<evidence type="ECO:0000256" key="5">
    <source>
        <dbReference type="ARBA" id="ARBA00022679"/>
    </source>
</evidence>
<keyword evidence="11" id="KW-0963">Cytoplasm</keyword>
<accession>A0A162R6Y0</accession>
<evidence type="ECO:0000256" key="3">
    <source>
        <dbReference type="ARBA" id="ARBA00013184"/>
    </source>
</evidence>
<evidence type="ECO:0000256" key="9">
    <source>
        <dbReference type="ARBA" id="ARBA00023315"/>
    </source>
</evidence>
<comment type="subunit">
    <text evidence="11">Component of the HAT-B complex composed of at least HAT1 and HAT2. The HAT-B complex binds to histone H4 tail.</text>
</comment>